<dbReference type="InterPro" id="IPR003582">
    <property type="entry name" value="ShKT_dom"/>
</dbReference>
<gene>
    <name evidence="5" type="ORF">OS493_013862</name>
</gene>
<dbReference type="EMBL" id="MU825879">
    <property type="protein sequence ID" value="KAJ7385827.1"/>
    <property type="molecule type" value="Genomic_DNA"/>
</dbReference>
<sequence>MVCLPCNPCPRPPCPCRPICIPRPCHPPCRIPAPPITGPRLNGPCISAPPVMGPCHPPCLPQRPPFIPVPLRAAPPVLPINQPVVVDHPLKGPAPIYIDQCHDVIPECRDFAKRGMCNHPSPFHSIKQIRKICAFSCGICNDYDENAALLRRQTHSRINIRPAMRAKLNRALAQIIRNRDLEGHSTLEPQQNKAGKRKNKLGRRKVMI</sequence>
<dbReference type="PROSITE" id="PS51670">
    <property type="entry name" value="SHKT"/>
    <property type="match status" value="1"/>
</dbReference>
<dbReference type="Proteomes" id="UP001163046">
    <property type="component" value="Unassembled WGS sequence"/>
</dbReference>
<organism evidence="5 6">
    <name type="scientific">Desmophyllum pertusum</name>
    <dbReference type="NCBI Taxonomy" id="174260"/>
    <lineage>
        <taxon>Eukaryota</taxon>
        <taxon>Metazoa</taxon>
        <taxon>Cnidaria</taxon>
        <taxon>Anthozoa</taxon>
        <taxon>Hexacorallia</taxon>
        <taxon>Scleractinia</taxon>
        <taxon>Caryophylliina</taxon>
        <taxon>Caryophylliidae</taxon>
        <taxon>Desmophyllum</taxon>
    </lineage>
</organism>
<keyword evidence="6" id="KW-1185">Reference proteome</keyword>
<dbReference type="AlphaFoldDB" id="A0A9X0D3E2"/>
<comment type="caution">
    <text evidence="2">Lacks conserved residue(s) required for the propagation of feature annotation.</text>
</comment>
<dbReference type="Gene3D" id="1.10.10.1940">
    <property type="match status" value="1"/>
</dbReference>
<feature type="domain" description="ShKT" evidence="4">
    <location>
        <begin position="101"/>
        <end position="140"/>
    </location>
</feature>
<evidence type="ECO:0000313" key="5">
    <source>
        <dbReference type="EMBL" id="KAJ7385827.1"/>
    </source>
</evidence>
<protein>
    <recommendedName>
        <fullName evidence="4">ShKT domain-containing protein</fullName>
    </recommendedName>
</protein>
<comment type="caution">
    <text evidence="5">The sequence shown here is derived from an EMBL/GenBank/DDBJ whole genome shotgun (WGS) entry which is preliminary data.</text>
</comment>
<evidence type="ECO:0000313" key="6">
    <source>
        <dbReference type="Proteomes" id="UP001163046"/>
    </source>
</evidence>
<feature type="region of interest" description="Disordered" evidence="3">
    <location>
        <begin position="183"/>
        <end position="208"/>
    </location>
</feature>
<dbReference type="GO" id="GO:0090729">
    <property type="term" value="F:toxin activity"/>
    <property type="evidence" value="ECO:0007669"/>
    <property type="project" value="UniProtKB-KW"/>
</dbReference>
<reference evidence="5" key="1">
    <citation type="submission" date="2023-01" db="EMBL/GenBank/DDBJ databases">
        <title>Genome assembly of the deep-sea coral Lophelia pertusa.</title>
        <authorList>
            <person name="Herrera S."/>
            <person name="Cordes E."/>
        </authorList>
    </citation>
    <scope>NUCLEOTIDE SEQUENCE</scope>
    <source>
        <strain evidence="5">USNM1676648</strain>
        <tissue evidence="5">Polyp</tissue>
    </source>
</reference>
<feature type="compositionally biased region" description="Basic residues" evidence="3">
    <location>
        <begin position="194"/>
        <end position="208"/>
    </location>
</feature>
<accession>A0A9X0D3E2</accession>
<evidence type="ECO:0000256" key="3">
    <source>
        <dbReference type="SAM" id="MobiDB-lite"/>
    </source>
</evidence>
<evidence type="ECO:0000256" key="2">
    <source>
        <dbReference type="PROSITE-ProRule" id="PRU01005"/>
    </source>
</evidence>
<keyword evidence="1" id="KW-0800">Toxin</keyword>
<dbReference type="OrthoDB" id="5983508at2759"/>
<dbReference type="Pfam" id="PF01549">
    <property type="entry name" value="ShK"/>
    <property type="match status" value="1"/>
</dbReference>
<name>A0A9X0D3E2_9CNID</name>
<evidence type="ECO:0000256" key="1">
    <source>
        <dbReference type="ARBA" id="ARBA00022656"/>
    </source>
</evidence>
<evidence type="ECO:0000259" key="4">
    <source>
        <dbReference type="PROSITE" id="PS51670"/>
    </source>
</evidence>
<proteinExistence type="predicted"/>
<dbReference type="SMART" id="SM00254">
    <property type="entry name" value="ShKT"/>
    <property type="match status" value="1"/>
</dbReference>